<feature type="domain" description="Glycosyltransferase 2-like" evidence="1">
    <location>
        <begin position="13"/>
        <end position="144"/>
    </location>
</feature>
<name>W4M2I0_9BACT</name>
<dbReference type="InterPro" id="IPR001173">
    <property type="entry name" value="Glyco_trans_2-like"/>
</dbReference>
<dbReference type="Proteomes" id="UP000019140">
    <property type="component" value="Unassembled WGS sequence"/>
</dbReference>
<proteinExistence type="predicted"/>
<dbReference type="SUPFAM" id="SSF53448">
    <property type="entry name" value="Nucleotide-diphospho-sugar transferases"/>
    <property type="match status" value="1"/>
</dbReference>
<gene>
    <name evidence="2" type="ORF">ETSY2_28120</name>
</gene>
<dbReference type="HOGENOM" id="CLU_1077136_0_0_7"/>
<protein>
    <recommendedName>
        <fullName evidence="1">Glycosyltransferase 2-like domain-containing protein</fullName>
    </recommendedName>
</protein>
<dbReference type="InterPro" id="IPR029044">
    <property type="entry name" value="Nucleotide-diphossugar_trans"/>
</dbReference>
<accession>W4M2I0</accession>
<dbReference type="EMBL" id="AZHX01001193">
    <property type="protein sequence ID" value="ETX04554.1"/>
    <property type="molecule type" value="Genomic_DNA"/>
</dbReference>
<reference evidence="2 3" key="1">
    <citation type="journal article" date="2014" name="Nature">
        <title>An environmental bacterial taxon with a large and distinct metabolic repertoire.</title>
        <authorList>
            <person name="Wilson M.C."/>
            <person name="Mori T."/>
            <person name="Ruckert C."/>
            <person name="Uria A.R."/>
            <person name="Helf M.J."/>
            <person name="Takada K."/>
            <person name="Gernert C."/>
            <person name="Steffens U.A."/>
            <person name="Heycke N."/>
            <person name="Schmitt S."/>
            <person name="Rinke C."/>
            <person name="Helfrich E.J."/>
            <person name="Brachmann A.O."/>
            <person name="Gurgui C."/>
            <person name="Wakimoto T."/>
            <person name="Kracht M."/>
            <person name="Crusemann M."/>
            <person name="Hentschel U."/>
            <person name="Abe I."/>
            <person name="Matsunaga S."/>
            <person name="Kalinowski J."/>
            <person name="Takeyama H."/>
            <person name="Piel J."/>
        </authorList>
    </citation>
    <scope>NUCLEOTIDE SEQUENCE [LARGE SCALE GENOMIC DNA]</scope>
    <source>
        <strain evidence="3">TSY2</strain>
    </source>
</reference>
<comment type="caution">
    <text evidence="2">The sequence shown here is derived from an EMBL/GenBank/DDBJ whole genome shotgun (WGS) entry which is preliminary data.</text>
</comment>
<dbReference type="CDD" id="cd00761">
    <property type="entry name" value="Glyco_tranf_GTA_type"/>
    <property type="match status" value="1"/>
</dbReference>
<dbReference type="Pfam" id="PF00535">
    <property type="entry name" value="Glycos_transf_2"/>
    <property type="match status" value="1"/>
</dbReference>
<dbReference type="AlphaFoldDB" id="W4M2I0"/>
<evidence type="ECO:0000313" key="2">
    <source>
        <dbReference type="EMBL" id="ETX04554.1"/>
    </source>
</evidence>
<organism evidence="2 3">
    <name type="scientific">Candidatus Entotheonella gemina</name>
    <dbReference type="NCBI Taxonomy" id="1429439"/>
    <lineage>
        <taxon>Bacteria</taxon>
        <taxon>Pseudomonadati</taxon>
        <taxon>Nitrospinota/Tectimicrobiota group</taxon>
        <taxon>Candidatus Tectimicrobiota</taxon>
        <taxon>Candidatus Entotheonellia</taxon>
        <taxon>Candidatus Entotheonellales</taxon>
        <taxon>Candidatus Entotheonellaceae</taxon>
        <taxon>Candidatus Entotheonella</taxon>
    </lineage>
</organism>
<keyword evidence="3" id="KW-1185">Reference proteome</keyword>
<evidence type="ECO:0000259" key="1">
    <source>
        <dbReference type="Pfam" id="PF00535"/>
    </source>
</evidence>
<dbReference type="Gene3D" id="3.90.550.10">
    <property type="entry name" value="Spore Coat Polysaccharide Biosynthesis Protein SpsA, Chain A"/>
    <property type="match status" value="1"/>
</dbReference>
<evidence type="ECO:0000313" key="3">
    <source>
        <dbReference type="Proteomes" id="UP000019140"/>
    </source>
</evidence>
<sequence length="255" mass="29405">MLKLKIIINCGPCEAYIGTCLKSVQQQTYTHWEAYVTVDPHGNKTFEKAREIAARDRRIVLTQNARCLYSMTNVVHAIDRSQAQPEDVIVILDGDDWFYDAHALQTIVDAYATTNCWMTYGSWVGNVPDFPGRWPAYPEGTADFRHTPWLGTAVRTWKKWLWTLIDDADLRDENGAYFRVTEDRAAMLPMLEMSGTRHARHIPDILMLYNRANPHCCGDTKLHEMRRNAYYLSTKPSYKPLADNVISLLRMEISQ</sequence>